<accession>A0A934HZP3</accession>
<dbReference type="NCBIfam" id="TIGR00797">
    <property type="entry name" value="matE"/>
    <property type="match status" value="1"/>
</dbReference>
<keyword evidence="9" id="KW-0046">Antibiotic resistance</keyword>
<dbReference type="GO" id="GO:0015297">
    <property type="term" value="F:antiporter activity"/>
    <property type="evidence" value="ECO:0007669"/>
    <property type="project" value="InterPro"/>
</dbReference>
<evidence type="ECO:0000256" key="1">
    <source>
        <dbReference type="ARBA" id="ARBA00004651"/>
    </source>
</evidence>
<comment type="caution">
    <text evidence="11">The sequence shown here is derived from an EMBL/GenBank/DDBJ whole genome shotgun (WGS) entry which is preliminary data.</text>
</comment>
<dbReference type="PIRSF" id="PIRSF006603">
    <property type="entry name" value="DinF"/>
    <property type="match status" value="1"/>
</dbReference>
<name>A0A934HZP3_9CLOT</name>
<dbReference type="PANTHER" id="PTHR43823:SF3">
    <property type="entry name" value="MULTIDRUG EXPORT PROTEIN MEPA"/>
    <property type="match status" value="1"/>
</dbReference>
<dbReference type="PANTHER" id="PTHR43823">
    <property type="entry name" value="SPORULATION PROTEIN YKVU"/>
    <property type="match status" value="1"/>
</dbReference>
<dbReference type="Proteomes" id="UP000622687">
    <property type="component" value="Unassembled WGS sequence"/>
</dbReference>
<sequence length="446" mass="48196">MANNNSMSIEPIGKLLLKFSVPAIVGMVVNGLYNVVDRFFIGKLGALAMTGIGINFPFMSLIMAFSSLVGVGAAATISIRLGENRKNDAEKTLGNAFTLLTIIMFLVSIIGLSFKTHLLYLFGASDATIGYASEYITIILLGTVFQGIGLGLNSIINAEGNPRKAMFTMLIGAIINIILNPIFVFILHMGVSGSALATVISQFVSSIWVISHFIGGKSNLKLQGENLKLNLPIIKGIISIGMTPFFAQIAATIEAIISNNALRTYGGDISISAMTVINSIIILLFMPLMGITQGAQPIIGFNYGAKQFNRVKETLKIAIIAATTLCMITFMVTQISPGIIIKIFNNDPQLIQIASHGIRIFLLMTPIIGFQIVSSNYFQAIGKAKISLILSMLRQVIILIPMLLILPNFFGLEGIWMAGPIADFIAFVITAILLYKEMRLLATTEF</sequence>
<organism evidence="11 12">
    <name type="scientific">Clostridium aciditolerans</name>
    <dbReference type="NCBI Taxonomy" id="339861"/>
    <lineage>
        <taxon>Bacteria</taxon>
        <taxon>Bacillati</taxon>
        <taxon>Bacillota</taxon>
        <taxon>Clostridia</taxon>
        <taxon>Eubacteriales</taxon>
        <taxon>Clostridiaceae</taxon>
        <taxon>Clostridium</taxon>
    </lineage>
</organism>
<dbReference type="InterPro" id="IPR048279">
    <property type="entry name" value="MdtK-like"/>
</dbReference>
<keyword evidence="12" id="KW-1185">Reference proteome</keyword>
<evidence type="ECO:0000256" key="8">
    <source>
        <dbReference type="ARBA" id="ARBA00023136"/>
    </source>
</evidence>
<comment type="similarity">
    <text evidence="2">Belongs to the multi antimicrobial extrusion (MATE) (TC 2.A.66.1) family. MepA subfamily.</text>
</comment>
<evidence type="ECO:0000256" key="2">
    <source>
        <dbReference type="ARBA" id="ARBA00008417"/>
    </source>
</evidence>
<dbReference type="RefSeq" id="WP_211142883.1">
    <property type="nucleotide sequence ID" value="NZ_JAEEGB010000013.1"/>
</dbReference>
<evidence type="ECO:0000256" key="4">
    <source>
        <dbReference type="ARBA" id="ARBA00022448"/>
    </source>
</evidence>
<dbReference type="EMBL" id="JAEEGB010000013">
    <property type="protein sequence ID" value="MBI6873467.1"/>
    <property type="molecule type" value="Genomic_DNA"/>
</dbReference>
<keyword evidence="6 10" id="KW-0812">Transmembrane</keyword>
<evidence type="ECO:0000256" key="5">
    <source>
        <dbReference type="ARBA" id="ARBA00022475"/>
    </source>
</evidence>
<evidence type="ECO:0000256" key="10">
    <source>
        <dbReference type="SAM" id="Phobius"/>
    </source>
</evidence>
<feature type="transmembrane region" description="Helical" evidence="10">
    <location>
        <begin position="56"/>
        <end position="81"/>
    </location>
</feature>
<evidence type="ECO:0000313" key="12">
    <source>
        <dbReference type="Proteomes" id="UP000622687"/>
    </source>
</evidence>
<feature type="transmembrane region" description="Helical" evidence="10">
    <location>
        <begin position="93"/>
        <end position="115"/>
    </location>
</feature>
<feature type="transmembrane region" description="Helical" evidence="10">
    <location>
        <begin position="135"/>
        <end position="155"/>
    </location>
</feature>
<protein>
    <recommendedName>
        <fullName evidence="3">Multidrug export protein MepA</fullName>
    </recommendedName>
</protein>
<gene>
    <name evidence="11" type="ORF">I6U51_12220</name>
</gene>
<comment type="subcellular location">
    <subcellularLocation>
        <location evidence="1">Cell membrane</location>
        <topology evidence="1">Multi-pass membrane protein</topology>
    </subcellularLocation>
</comment>
<proteinExistence type="inferred from homology"/>
<feature type="transmembrane region" description="Helical" evidence="10">
    <location>
        <begin position="236"/>
        <end position="257"/>
    </location>
</feature>
<dbReference type="InterPro" id="IPR051327">
    <property type="entry name" value="MATE_MepA_subfamily"/>
</dbReference>
<dbReference type="AlphaFoldDB" id="A0A934HZP3"/>
<dbReference type="Pfam" id="PF01554">
    <property type="entry name" value="MatE"/>
    <property type="match status" value="2"/>
</dbReference>
<feature type="transmembrane region" description="Helical" evidence="10">
    <location>
        <begin position="195"/>
        <end position="215"/>
    </location>
</feature>
<keyword evidence="4" id="KW-0813">Transport</keyword>
<reference evidence="11" key="1">
    <citation type="submission" date="2020-12" db="EMBL/GenBank/DDBJ databases">
        <title>Clostridium thailandense sp. nov., a novel acetogenic bacterium isolated from peat land soil in Thailand.</title>
        <authorList>
            <person name="Chaikitkaew S."/>
            <person name="Birkeland N.K."/>
        </authorList>
    </citation>
    <scope>NUCLEOTIDE SEQUENCE</scope>
    <source>
        <strain evidence="11">DSM 17425</strain>
    </source>
</reference>
<dbReference type="CDD" id="cd13143">
    <property type="entry name" value="MATE_MepA_like"/>
    <property type="match status" value="1"/>
</dbReference>
<feature type="transmembrane region" description="Helical" evidence="10">
    <location>
        <begin position="386"/>
        <end position="409"/>
    </location>
</feature>
<keyword evidence="8 10" id="KW-0472">Membrane</keyword>
<feature type="transmembrane region" description="Helical" evidence="10">
    <location>
        <begin position="167"/>
        <end position="189"/>
    </location>
</feature>
<feature type="transmembrane region" description="Helical" evidence="10">
    <location>
        <begin position="353"/>
        <end position="374"/>
    </location>
</feature>
<feature type="transmembrane region" description="Helical" evidence="10">
    <location>
        <begin position="415"/>
        <end position="435"/>
    </location>
</feature>
<dbReference type="GO" id="GO:0046677">
    <property type="term" value="P:response to antibiotic"/>
    <property type="evidence" value="ECO:0007669"/>
    <property type="project" value="UniProtKB-KW"/>
</dbReference>
<dbReference type="InterPro" id="IPR045070">
    <property type="entry name" value="MATE_MepA-like"/>
</dbReference>
<feature type="transmembrane region" description="Helical" evidence="10">
    <location>
        <begin position="269"/>
        <end position="289"/>
    </location>
</feature>
<evidence type="ECO:0000256" key="3">
    <source>
        <dbReference type="ARBA" id="ARBA00022106"/>
    </source>
</evidence>
<dbReference type="GO" id="GO:0005886">
    <property type="term" value="C:plasma membrane"/>
    <property type="evidence" value="ECO:0007669"/>
    <property type="project" value="UniProtKB-SubCell"/>
</dbReference>
<dbReference type="InterPro" id="IPR002528">
    <property type="entry name" value="MATE_fam"/>
</dbReference>
<feature type="transmembrane region" description="Helical" evidence="10">
    <location>
        <begin position="15"/>
        <end position="36"/>
    </location>
</feature>
<evidence type="ECO:0000256" key="7">
    <source>
        <dbReference type="ARBA" id="ARBA00022989"/>
    </source>
</evidence>
<evidence type="ECO:0000313" key="11">
    <source>
        <dbReference type="EMBL" id="MBI6873467.1"/>
    </source>
</evidence>
<evidence type="ECO:0000256" key="6">
    <source>
        <dbReference type="ARBA" id="ARBA00022692"/>
    </source>
</evidence>
<keyword evidence="5" id="KW-1003">Cell membrane</keyword>
<dbReference type="GO" id="GO:0042910">
    <property type="term" value="F:xenobiotic transmembrane transporter activity"/>
    <property type="evidence" value="ECO:0007669"/>
    <property type="project" value="InterPro"/>
</dbReference>
<feature type="transmembrane region" description="Helical" evidence="10">
    <location>
        <begin position="317"/>
        <end position="341"/>
    </location>
</feature>
<evidence type="ECO:0000256" key="9">
    <source>
        <dbReference type="ARBA" id="ARBA00023251"/>
    </source>
</evidence>
<keyword evidence="7 10" id="KW-1133">Transmembrane helix</keyword>